<feature type="chain" id="PRO_5042073156" description="Secreted protein" evidence="1">
    <location>
        <begin position="33"/>
        <end position="78"/>
    </location>
</feature>
<name>A0AAD8PVX6_9PEZI</name>
<dbReference type="AlphaFoldDB" id="A0AAD8PVX6"/>
<feature type="signal peptide" evidence="1">
    <location>
        <begin position="1"/>
        <end position="32"/>
    </location>
</feature>
<evidence type="ECO:0000313" key="2">
    <source>
        <dbReference type="EMBL" id="KAK1585694.1"/>
    </source>
</evidence>
<keyword evidence="3" id="KW-1185">Reference proteome</keyword>
<dbReference type="RefSeq" id="XP_060412711.1">
    <property type="nucleotide sequence ID" value="XM_060551966.1"/>
</dbReference>
<sequence>MNFAKSTVDKAGICTWWYFIMFCLLRTGCTSCGPPCGTNKRSFLPPLPLTQIHHFLSSTSEMCMLVILRAGNPIKFHH</sequence>
<evidence type="ECO:0008006" key="4">
    <source>
        <dbReference type="Google" id="ProtNLM"/>
    </source>
</evidence>
<evidence type="ECO:0000256" key="1">
    <source>
        <dbReference type="SAM" id="SignalP"/>
    </source>
</evidence>
<keyword evidence="1" id="KW-0732">Signal</keyword>
<gene>
    <name evidence="2" type="ORF">LY79DRAFT_263845</name>
</gene>
<dbReference type="Proteomes" id="UP001230504">
    <property type="component" value="Unassembled WGS sequence"/>
</dbReference>
<dbReference type="EMBL" id="JAHLJV010000042">
    <property type="protein sequence ID" value="KAK1585694.1"/>
    <property type="molecule type" value="Genomic_DNA"/>
</dbReference>
<organism evidence="2 3">
    <name type="scientific">Colletotrichum navitas</name>
    <dbReference type="NCBI Taxonomy" id="681940"/>
    <lineage>
        <taxon>Eukaryota</taxon>
        <taxon>Fungi</taxon>
        <taxon>Dikarya</taxon>
        <taxon>Ascomycota</taxon>
        <taxon>Pezizomycotina</taxon>
        <taxon>Sordariomycetes</taxon>
        <taxon>Hypocreomycetidae</taxon>
        <taxon>Glomerellales</taxon>
        <taxon>Glomerellaceae</taxon>
        <taxon>Colletotrichum</taxon>
        <taxon>Colletotrichum graminicola species complex</taxon>
    </lineage>
</organism>
<proteinExistence type="predicted"/>
<dbReference type="GeneID" id="85436206"/>
<comment type="caution">
    <text evidence="2">The sequence shown here is derived from an EMBL/GenBank/DDBJ whole genome shotgun (WGS) entry which is preliminary data.</text>
</comment>
<accession>A0AAD8PVX6</accession>
<evidence type="ECO:0000313" key="3">
    <source>
        <dbReference type="Proteomes" id="UP001230504"/>
    </source>
</evidence>
<protein>
    <recommendedName>
        <fullName evidence="4">Secreted protein</fullName>
    </recommendedName>
</protein>
<reference evidence="2" key="1">
    <citation type="submission" date="2021-06" db="EMBL/GenBank/DDBJ databases">
        <title>Comparative genomics, transcriptomics and evolutionary studies reveal genomic signatures of adaptation to plant cell wall in hemibiotrophic fungi.</title>
        <authorList>
            <consortium name="DOE Joint Genome Institute"/>
            <person name="Baroncelli R."/>
            <person name="Diaz J.F."/>
            <person name="Benocci T."/>
            <person name="Peng M."/>
            <person name="Battaglia E."/>
            <person name="Haridas S."/>
            <person name="Andreopoulos W."/>
            <person name="Labutti K."/>
            <person name="Pangilinan J."/>
            <person name="Floch G.L."/>
            <person name="Makela M.R."/>
            <person name="Henrissat B."/>
            <person name="Grigoriev I.V."/>
            <person name="Crouch J.A."/>
            <person name="De Vries R.P."/>
            <person name="Sukno S.A."/>
            <person name="Thon M.R."/>
        </authorList>
    </citation>
    <scope>NUCLEOTIDE SEQUENCE</scope>
    <source>
        <strain evidence="2">CBS 125086</strain>
    </source>
</reference>